<dbReference type="InterPro" id="IPR035654">
    <property type="entry name" value="LepA_IV"/>
</dbReference>
<comment type="similarity">
    <text evidence="10">Belongs to the GTP-binding elongation factor family. LepA subfamily.</text>
</comment>
<dbReference type="InterPro" id="IPR035647">
    <property type="entry name" value="EFG_III/V"/>
</dbReference>
<dbReference type="EC" id="3.6.5.n1" evidence="11 12"/>
<evidence type="ECO:0000256" key="5">
    <source>
        <dbReference type="ARBA" id="ARBA00022917"/>
    </source>
</evidence>
<gene>
    <name evidence="12 14" type="primary">lepA</name>
    <name evidence="14" type="ORF">Pla163_33110</name>
</gene>
<proteinExistence type="inferred from homology"/>
<feature type="binding site" evidence="12">
    <location>
        <begin position="132"/>
        <end position="135"/>
    </location>
    <ligand>
        <name>GTP</name>
        <dbReference type="ChEBI" id="CHEBI:37565"/>
    </ligand>
</feature>
<comment type="function">
    <text evidence="9 12">Required for accurate and efficient protein synthesis under certain stress conditions. May act as a fidelity factor of the translation reaction, by catalyzing a one-codon backward translocation of tRNAs on improperly translocated ribosomes. Back-translocation proceeds from a post-translocation (POST) complex to a pre-translocation (PRE) complex, thus giving elongation factor G a second chance to translocate the tRNAs correctly. Binds to ribosomes in a GTP-dependent manner.</text>
</comment>
<dbReference type="AlphaFoldDB" id="A0A518D3V2"/>
<dbReference type="PANTHER" id="PTHR43512">
    <property type="entry name" value="TRANSLATION FACTOR GUF1-RELATED"/>
    <property type="match status" value="1"/>
</dbReference>
<keyword evidence="4 12" id="KW-0378">Hydrolase</keyword>
<dbReference type="GO" id="GO:0003924">
    <property type="term" value="F:GTPase activity"/>
    <property type="evidence" value="ECO:0007669"/>
    <property type="project" value="UniProtKB-UniRule"/>
</dbReference>
<name>A0A518D3V2_9BACT</name>
<dbReference type="InterPro" id="IPR013842">
    <property type="entry name" value="LepA_CTD"/>
</dbReference>
<dbReference type="GO" id="GO:0045727">
    <property type="term" value="P:positive regulation of translation"/>
    <property type="evidence" value="ECO:0007669"/>
    <property type="project" value="UniProtKB-UniRule"/>
</dbReference>
<dbReference type="InterPro" id="IPR027417">
    <property type="entry name" value="P-loop_NTPase"/>
</dbReference>
<evidence type="ECO:0000259" key="13">
    <source>
        <dbReference type="PROSITE" id="PS51722"/>
    </source>
</evidence>
<dbReference type="InterPro" id="IPR006297">
    <property type="entry name" value="EF-4"/>
</dbReference>
<dbReference type="FunFam" id="2.40.30.10:FF:000015">
    <property type="entry name" value="Translation factor GUF1, mitochondrial"/>
    <property type="match status" value="1"/>
</dbReference>
<comment type="catalytic activity">
    <reaction evidence="8 12">
        <text>GTP + H2O = GDP + phosphate + H(+)</text>
        <dbReference type="Rhea" id="RHEA:19669"/>
        <dbReference type="ChEBI" id="CHEBI:15377"/>
        <dbReference type="ChEBI" id="CHEBI:15378"/>
        <dbReference type="ChEBI" id="CHEBI:37565"/>
        <dbReference type="ChEBI" id="CHEBI:43474"/>
        <dbReference type="ChEBI" id="CHEBI:58189"/>
        <dbReference type="EC" id="3.6.5.n1"/>
    </reaction>
</comment>
<dbReference type="Pfam" id="PF03144">
    <property type="entry name" value="GTP_EFTU_D2"/>
    <property type="match status" value="1"/>
</dbReference>
<evidence type="ECO:0000313" key="14">
    <source>
        <dbReference type="EMBL" id="QDU86162.1"/>
    </source>
</evidence>
<dbReference type="OrthoDB" id="9804431at2"/>
<dbReference type="Pfam" id="PF00679">
    <property type="entry name" value="EFG_C"/>
    <property type="match status" value="1"/>
</dbReference>
<dbReference type="RefSeq" id="WP_145190881.1">
    <property type="nucleotide sequence ID" value="NZ_CP036290.1"/>
</dbReference>
<accession>A0A518D3V2</accession>
<dbReference type="PROSITE" id="PS51722">
    <property type="entry name" value="G_TR_2"/>
    <property type="match status" value="1"/>
</dbReference>
<dbReference type="Gene3D" id="3.40.50.300">
    <property type="entry name" value="P-loop containing nucleotide triphosphate hydrolases"/>
    <property type="match status" value="1"/>
</dbReference>
<dbReference type="NCBIfam" id="TIGR01393">
    <property type="entry name" value="lepA"/>
    <property type="match status" value="1"/>
</dbReference>
<keyword evidence="6 12" id="KW-0342">GTP-binding</keyword>
<dbReference type="PRINTS" id="PR00315">
    <property type="entry name" value="ELONGATNFCT"/>
</dbReference>
<dbReference type="SUPFAM" id="SSF52540">
    <property type="entry name" value="P-loop containing nucleoside triphosphate hydrolases"/>
    <property type="match status" value="1"/>
</dbReference>
<dbReference type="GO" id="GO:0005525">
    <property type="term" value="F:GTP binding"/>
    <property type="evidence" value="ECO:0007669"/>
    <property type="project" value="UniProtKB-UniRule"/>
</dbReference>
<evidence type="ECO:0000256" key="3">
    <source>
        <dbReference type="ARBA" id="ARBA00022741"/>
    </source>
</evidence>
<feature type="domain" description="Tr-type G" evidence="13">
    <location>
        <begin position="4"/>
        <end position="185"/>
    </location>
</feature>
<dbReference type="Proteomes" id="UP000319342">
    <property type="component" value="Chromosome"/>
</dbReference>
<evidence type="ECO:0000256" key="12">
    <source>
        <dbReference type="HAMAP-Rule" id="MF_00071"/>
    </source>
</evidence>
<comment type="similarity">
    <text evidence="1 12">Belongs to the TRAFAC class translation factor GTPase superfamily. Classic translation factor GTPase family. LepA subfamily.</text>
</comment>
<feature type="binding site" evidence="12">
    <location>
        <begin position="16"/>
        <end position="21"/>
    </location>
    <ligand>
        <name>GTP</name>
        <dbReference type="ChEBI" id="CHEBI:37565"/>
    </ligand>
</feature>
<evidence type="ECO:0000313" key="15">
    <source>
        <dbReference type="Proteomes" id="UP000319342"/>
    </source>
</evidence>
<evidence type="ECO:0000256" key="10">
    <source>
        <dbReference type="ARBA" id="ARBA00061052"/>
    </source>
</evidence>
<keyword evidence="7 12" id="KW-0472">Membrane</keyword>
<dbReference type="InterPro" id="IPR000795">
    <property type="entry name" value="T_Tr_GTP-bd_dom"/>
</dbReference>
<dbReference type="InterPro" id="IPR005225">
    <property type="entry name" value="Small_GTP-bd"/>
</dbReference>
<dbReference type="EMBL" id="CP036290">
    <property type="protein sequence ID" value="QDU86162.1"/>
    <property type="molecule type" value="Genomic_DNA"/>
</dbReference>
<evidence type="ECO:0000256" key="1">
    <source>
        <dbReference type="ARBA" id="ARBA00005454"/>
    </source>
</evidence>
<dbReference type="InterPro" id="IPR004161">
    <property type="entry name" value="EFTu-like_2"/>
</dbReference>
<keyword evidence="15" id="KW-1185">Reference proteome</keyword>
<dbReference type="Pfam" id="PF06421">
    <property type="entry name" value="LepA_C"/>
    <property type="match status" value="1"/>
</dbReference>
<dbReference type="InterPro" id="IPR038363">
    <property type="entry name" value="LepA_C_sf"/>
</dbReference>
<dbReference type="Gene3D" id="3.30.70.2570">
    <property type="entry name" value="Elongation factor 4, C-terminal domain"/>
    <property type="match status" value="1"/>
</dbReference>
<dbReference type="GO" id="GO:0005886">
    <property type="term" value="C:plasma membrane"/>
    <property type="evidence" value="ECO:0007669"/>
    <property type="project" value="UniProtKB-SubCell"/>
</dbReference>
<dbReference type="Gene3D" id="2.40.30.10">
    <property type="entry name" value="Translation factors"/>
    <property type="match status" value="1"/>
</dbReference>
<dbReference type="InterPro" id="IPR000640">
    <property type="entry name" value="EFG_V-like"/>
</dbReference>
<dbReference type="Pfam" id="PF00009">
    <property type="entry name" value="GTP_EFTU"/>
    <property type="match status" value="1"/>
</dbReference>
<dbReference type="GO" id="GO:0043022">
    <property type="term" value="F:ribosome binding"/>
    <property type="evidence" value="ECO:0007669"/>
    <property type="project" value="UniProtKB-UniRule"/>
</dbReference>
<dbReference type="CDD" id="cd03699">
    <property type="entry name" value="EF4_II"/>
    <property type="match status" value="1"/>
</dbReference>
<dbReference type="Gene3D" id="3.30.70.240">
    <property type="match status" value="1"/>
</dbReference>
<dbReference type="FunFam" id="3.30.70.240:FF:000007">
    <property type="entry name" value="Translation factor GUF1, mitochondrial"/>
    <property type="match status" value="1"/>
</dbReference>
<reference evidence="14 15" key="1">
    <citation type="submission" date="2019-02" db="EMBL/GenBank/DDBJ databases">
        <title>Deep-cultivation of Planctomycetes and their phenomic and genomic characterization uncovers novel biology.</title>
        <authorList>
            <person name="Wiegand S."/>
            <person name="Jogler M."/>
            <person name="Boedeker C."/>
            <person name="Pinto D."/>
            <person name="Vollmers J."/>
            <person name="Rivas-Marin E."/>
            <person name="Kohn T."/>
            <person name="Peeters S.H."/>
            <person name="Heuer A."/>
            <person name="Rast P."/>
            <person name="Oberbeckmann S."/>
            <person name="Bunk B."/>
            <person name="Jeske O."/>
            <person name="Meyerdierks A."/>
            <person name="Storesund J.E."/>
            <person name="Kallscheuer N."/>
            <person name="Luecker S."/>
            <person name="Lage O.M."/>
            <person name="Pohl T."/>
            <person name="Merkel B.J."/>
            <person name="Hornburger P."/>
            <person name="Mueller R.-W."/>
            <person name="Bruemmer F."/>
            <person name="Labrenz M."/>
            <person name="Spormann A.M."/>
            <person name="Op den Camp H."/>
            <person name="Overmann J."/>
            <person name="Amann R."/>
            <person name="Jetten M.S.M."/>
            <person name="Mascher T."/>
            <person name="Medema M.H."/>
            <person name="Devos D.P."/>
            <person name="Kaster A.-K."/>
            <person name="Ovreas L."/>
            <person name="Rohde M."/>
            <person name="Galperin M.Y."/>
            <person name="Jogler C."/>
        </authorList>
    </citation>
    <scope>NUCLEOTIDE SEQUENCE [LARGE SCALE GENOMIC DNA]</scope>
    <source>
        <strain evidence="14 15">Pla163</strain>
    </source>
</reference>
<protein>
    <recommendedName>
        <fullName evidence="11 12">Elongation factor 4</fullName>
        <shortName evidence="12">EF-4</shortName>
        <ecNumber evidence="11 12">3.6.5.n1</ecNumber>
    </recommendedName>
    <alternativeName>
        <fullName evidence="12">Ribosomal back-translocase LepA</fullName>
    </alternativeName>
</protein>
<dbReference type="FunFam" id="3.40.50.300:FF:000078">
    <property type="entry name" value="Elongation factor 4"/>
    <property type="match status" value="1"/>
</dbReference>
<evidence type="ECO:0000256" key="6">
    <source>
        <dbReference type="ARBA" id="ARBA00023134"/>
    </source>
</evidence>
<comment type="subcellular location">
    <subcellularLocation>
        <location evidence="12">Cell membrane</location>
        <topology evidence="12">Peripheral membrane protein</topology>
        <orientation evidence="12">Cytoplasmic side</orientation>
    </subcellularLocation>
</comment>
<dbReference type="CDD" id="cd01890">
    <property type="entry name" value="LepA"/>
    <property type="match status" value="1"/>
</dbReference>
<keyword evidence="2 12" id="KW-1003">Cell membrane</keyword>
<keyword evidence="3 12" id="KW-0547">Nucleotide-binding</keyword>
<evidence type="ECO:0000256" key="7">
    <source>
        <dbReference type="ARBA" id="ARBA00023136"/>
    </source>
</evidence>
<evidence type="ECO:0000256" key="8">
    <source>
        <dbReference type="ARBA" id="ARBA00050293"/>
    </source>
</evidence>
<dbReference type="GO" id="GO:0003746">
    <property type="term" value="F:translation elongation factor activity"/>
    <property type="evidence" value="ECO:0007669"/>
    <property type="project" value="UniProtKB-UniRule"/>
</dbReference>
<dbReference type="FunFam" id="3.30.70.870:FF:000004">
    <property type="entry name" value="Translation factor GUF1, mitochondrial"/>
    <property type="match status" value="1"/>
</dbReference>
<dbReference type="PANTHER" id="PTHR43512:SF4">
    <property type="entry name" value="TRANSLATION FACTOR GUF1 HOMOLOG, CHLOROPLASTIC"/>
    <property type="match status" value="1"/>
</dbReference>
<dbReference type="HAMAP" id="MF_00071">
    <property type="entry name" value="LepA"/>
    <property type="match status" value="1"/>
</dbReference>
<evidence type="ECO:0000256" key="4">
    <source>
        <dbReference type="ARBA" id="ARBA00022801"/>
    </source>
</evidence>
<organism evidence="14 15">
    <name type="scientific">Rohdeia mirabilis</name>
    <dbReference type="NCBI Taxonomy" id="2528008"/>
    <lineage>
        <taxon>Bacteria</taxon>
        <taxon>Pseudomonadati</taxon>
        <taxon>Planctomycetota</taxon>
        <taxon>Planctomycetia</taxon>
        <taxon>Planctomycetia incertae sedis</taxon>
        <taxon>Rohdeia</taxon>
    </lineage>
</organism>
<evidence type="ECO:0000256" key="11">
    <source>
        <dbReference type="ARBA" id="ARBA00066744"/>
    </source>
</evidence>
<sequence>MEPRFIRNFSIIAHIDHGKSTLADRILEVTGSVLKRDMKAQLLDDMELERERGITIKARAVTVFHEKDGQRYQINLIDTPGHVDFNYEVEKSLQACEGAVLLVDASQGVEAQTVANSYLAIEANLEIVTVLNKIDLPHARPDEIAEEIENSLGIDASDALAISAKTGVGVPAVLDRIIERIPAPSGDPKGLLRALIFDAVYDEYRGIIVYLRIVDGTLEEGETIEMLGTGKVFEAIELGQFSPKMKRTKKLAAGEVGYFISNIKMLGDVRVGDTITHHKREKPKMLPGYRPAQHMVYADFYPTNNGDFEQLREALETLVLSDSSLDFQPVTSDALGFGFRCGFLGLLHMEIVQQRLEREHDLDLIQTAPTVTYKIIMVGGEEREIHSPGQLPNPDKFEEILEPIARVTIMVPVEYIGAVMQIAAEHRAQYIRQDHVSTTRVQLEYDIPMAELIYDFYDKLKSGTRGFGTMNYELREFRADDLVKLRVLVNGTDVDALSSIVHSTQADTRGRGAIKRLRKEIPRHMFEIPIQAAVGGKIIARETIRALRKDVTAKCYGGDITRKRKLLEKQKKGKRRMRAVGNVDIPQKAFLAVLGGDE</sequence>
<dbReference type="CDD" id="cd16260">
    <property type="entry name" value="EF4_III"/>
    <property type="match status" value="1"/>
</dbReference>
<dbReference type="FunFam" id="3.30.70.2570:FF:000001">
    <property type="entry name" value="Translation factor GUF1, mitochondrial"/>
    <property type="match status" value="1"/>
</dbReference>
<keyword evidence="14" id="KW-0251">Elongation factor</keyword>
<dbReference type="NCBIfam" id="TIGR00231">
    <property type="entry name" value="small_GTP"/>
    <property type="match status" value="1"/>
</dbReference>
<dbReference type="Gene3D" id="3.30.70.870">
    <property type="entry name" value="Elongation Factor G (Translational Gtpase), domain 3"/>
    <property type="match status" value="1"/>
</dbReference>
<dbReference type="CDD" id="cd03709">
    <property type="entry name" value="lepA_C"/>
    <property type="match status" value="1"/>
</dbReference>
<evidence type="ECO:0000256" key="9">
    <source>
        <dbReference type="ARBA" id="ARBA00057626"/>
    </source>
</evidence>
<dbReference type="SUPFAM" id="SSF54980">
    <property type="entry name" value="EF-G C-terminal domain-like"/>
    <property type="match status" value="2"/>
</dbReference>
<keyword evidence="5 12" id="KW-0648">Protein biosynthesis</keyword>
<evidence type="ECO:0000256" key="2">
    <source>
        <dbReference type="ARBA" id="ARBA00022475"/>
    </source>
</evidence>